<dbReference type="RefSeq" id="XP_038780897.1">
    <property type="nucleotide sequence ID" value="XM_038924969.1"/>
</dbReference>
<dbReference type="InterPro" id="IPR023201">
    <property type="entry name" value="SecY_dom_sf"/>
</dbReference>
<keyword evidence="2" id="KW-0472">Membrane</keyword>
<keyword evidence="2" id="KW-0812">Transmembrane</keyword>
<evidence type="ECO:0000313" key="3">
    <source>
        <dbReference type="EMBL" id="QPG77332.1"/>
    </source>
</evidence>
<dbReference type="InterPro" id="IPR002208">
    <property type="entry name" value="SecY/SEC61-alpha"/>
</dbReference>
<evidence type="ECO:0000256" key="2">
    <source>
        <dbReference type="SAM" id="Phobius"/>
    </source>
</evidence>
<feature type="transmembrane region" description="Helical" evidence="2">
    <location>
        <begin position="119"/>
        <end position="139"/>
    </location>
</feature>
<keyword evidence="2" id="KW-1133">Transmembrane helix</keyword>
<evidence type="ECO:0000256" key="1">
    <source>
        <dbReference type="RuleBase" id="RU004349"/>
    </source>
</evidence>
<keyword evidence="4" id="KW-1185">Reference proteome</keyword>
<organism evidence="3 4">
    <name type="scientific">Eeniella nana</name>
    <name type="common">Yeast</name>
    <name type="synonym">Brettanomyces nanus</name>
    <dbReference type="NCBI Taxonomy" id="13502"/>
    <lineage>
        <taxon>Eukaryota</taxon>
        <taxon>Fungi</taxon>
        <taxon>Dikarya</taxon>
        <taxon>Ascomycota</taxon>
        <taxon>Saccharomycotina</taxon>
        <taxon>Pichiomycetes</taxon>
        <taxon>Pichiales</taxon>
        <taxon>Pichiaceae</taxon>
        <taxon>Brettanomyces</taxon>
    </lineage>
</organism>
<sequence length="499" mass="54344">MSGIRLLDLIKPFASIFLEVELPYEKSIFDEKLVYTVAAAIIYLLLGLPINGVNDENVVDAFGWLRNCFASTPGTLLEFGVLPVAFSAFLWQIAAGDKLLDVDFTSSSDRKLFQSLQKLTSILLGFVFAVLLVFAGYFQPIDYFTSAAENGELLVEPSLFSKLLIVVELTVSNTIITLMAELLDKHYGFGSGIIDFIVISSATTFTTSFIGLTTQVTSRGFESTGALVQFVKNMFSSKSYAYGIVEAFTRQNLTNLTQIYAAIFAVCLIVYLSNCRYEISIKSSKVRSMASIYPIKLLYCGAVPLIFTYSVLYFCNIIGFSLTRIFSSNKYLALIGTWELEPEFKKTYNLTGGLLYLISASPSCSSTNPLLSLVRPFTYTAFVVVVSTLFGKAWPHMSGSSAKDVAKQFKEQDITMVGRRDVLMSKEIGKIIVPASSAGSFATALAAAICECCGGSKGLSYGTVTGVLGSLSVLEEIVSEWQQTGAAGSSQLSQFIPTQ</sequence>
<dbReference type="KEGG" id="bnn:FOA43_004741"/>
<dbReference type="SUPFAM" id="SSF103491">
    <property type="entry name" value="Preprotein translocase SecY subunit"/>
    <property type="match status" value="1"/>
</dbReference>
<dbReference type="PANTHER" id="PTHR10906">
    <property type="entry name" value="SECY/SEC61-ALPHA FAMILY MEMBER"/>
    <property type="match status" value="1"/>
</dbReference>
<reference evidence="3" key="1">
    <citation type="submission" date="2020-10" db="EMBL/GenBank/DDBJ databases">
        <authorList>
            <person name="Roach M.J.R."/>
        </authorList>
    </citation>
    <scope>NUCLEOTIDE SEQUENCE</scope>
    <source>
        <strain evidence="3">CBS 1945</strain>
    </source>
</reference>
<dbReference type="AlphaFoldDB" id="A0A875SCD8"/>
<dbReference type="GO" id="GO:0015031">
    <property type="term" value="P:protein transport"/>
    <property type="evidence" value="ECO:0007669"/>
    <property type="project" value="InterPro"/>
</dbReference>
<accession>A0A875SCD8</accession>
<feature type="transmembrane region" description="Helical" evidence="2">
    <location>
        <begin position="70"/>
        <end position="91"/>
    </location>
</feature>
<dbReference type="EMBL" id="CP064815">
    <property type="protein sequence ID" value="QPG77332.1"/>
    <property type="molecule type" value="Genomic_DNA"/>
</dbReference>
<evidence type="ECO:0000313" key="4">
    <source>
        <dbReference type="Proteomes" id="UP000662931"/>
    </source>
</evidence>
<comment type="similarity">
    <text evidence="1">Belongs to the SecY/SEC61-alpha family.</text>
</comment>
<feature type="transmembrane region" description="Helical" evidence="2">
    <location>
        <begin position="259"/>
        <end position="277"/>
    </location>
</feature>
<dbReference type="Pfam" id="PF00344">
    <property type="entry name" value="SecY"/>
    <property type="match status" value="1"/>
</dbReference>
<dbReference type="GeneID" id="62198141"/>
<dbReference type="Proteomes" id="UP000662931">
    <property type="component" value="Chromosome 4"/>
</dbReference>
<protein>
    <submittedName>
        <fullName evidence="3">Uncharacterized protein</fullName>
    </submittedName>
</protein>
<dbReference type="OrthoDB" id="420669at2759"/>
<dbReference type="Gene3D" id="1.10.3370.10">
    <property type="entry name" value="SecY subunit domain"/>
    <property type="match status" value="1"/>
</dbReference>
<feature type="transmembrane region" description="Helical" evidence="2">
    <location>
        <begin position="297"/>
        <end position="322"/>
    </location>
</feature>
<feature type="transmembrane region" description="Helical" evidence="2">
    <location>
        <begin position="33"/>
        <end position="50"/>
    </location>
</feature>
<proteinExistence type="inferred from homology"/>
<dbReference type="GO" id="GO:0016020">
    <property type="term" value="C:membrane"/>
    <property type="evidence" value="ECO:0007669"/>
    <property type="project" value="InterPro"/>
</dbReference>
<gene>
    <name evidence="3" type="ORF">FOA43_004741</name>
</gene>
<name>A0A875SCD8_EENNA</name>
<dbReference type="PIRSF" id="PIRSF004557">
    <property type="entry name" value="SecY"/>
    <property type="match status" value="1"/>
</dbReference>
<feature type="transmembrane region" description="Helical" evidence="2">
    <location>
        <begin position="192"/>
        <end position="212"/>
    </location>
</feature>